<keyword evidence="3" id="KW-1185">Reference proteome</keyword>
<proteinExistence type="predicted"/>
<comment type="caution">
    <text evidence="2">The sequence shown here is derived from an EMBL/GenBank/DDBJ whole genome shotgun (WGS) entry which is preliminary data.</text>
</comment>
<evidence type="ECO:0000313" key="3">
    <source>
        <dbReference type="Proteomes" id="UP001239462"/>
    </source>
</evidence>
<evidence type="ECO:0000313" key="2">
    <source>
        <dbReference type="EMBL" id="MDM4019410.1"/>
    </source>
</evidence>
<dbReference type="Gene3D" id="3.40.30.10">
    <property type="entry name" value="Glutaredoxin"/>
    <property type="match status" value="1"/>
</dbReference>
<evidence type="ECO:0000259" key="1">
    <source>
        <dbReference type="PROSITE" id="PS51352"/>
    </source>
</evidence>
<dbReference type="RefSeq" id="WP_149497048.1">
    <property type="nucleotide sequence ID" value="NZ_JASZZN010000045.1"/>
</dbReference>
<dbReference type="InterPro" id="IPR036249">
    <property type="entry name" value="Thioredoxin-like_sf"/>
</dbReference>
<feature type="domain" description="Thioredoxin" evidence="1">
    <location>
        <begin position="2"/>
        <end position="160"/>
    </location>
</feature>
<protein>
    <submittedName>
        <fullName evidence="2">Peroxiredoxin-like family protein</fullName>
    </submittedName>
</protein>
<dbReference type="Pfam" id="PF00578">
    <property type="entry name" value="AhpC-TSA"/>
    <property type="match status" value="1"/>
</dbReference>
<dbReference type="CDD" id="cd02970">
    <property type="entry name" value="PRX_like2"/>
    <property type="match status" value="1"/>
</dbReference>
<dbReference type="EMBL" id="JASZZN010000045">
    <property type="protein sequence ID" value="MDM4019410.1"/>
    <property type="molecule type" value="Genomic_DNA"/>
</dbReference>
<name>A0ABT7PSD7_9BACT</name>
<dbReference type="Proteomes" id="UP001239462">
    <property type="component" value="Unassembled WGS sequence"/>
</dbReference>
<sequence length="169" mass="19130">MVKPQAQVPELSVKTVDGPEWNLADQSPEHFTFVFFYRGYHCPICKSYLRSIDRKLSELTKMGINAAAISSDSEERAKRSKEEWKIQNLAIGYELSIENARQWGLYVSKSIKPEEPEVFSEPGLFVVRPDGELYAASIQTMPFTRPSIDELISGFDYIISNGYPGRGEA</sequence>
<gene>
    <name evidence="2" type="ORF">QTN89_28405</name>
</gene>
<accession>A0ABT7PSD7</accession>
<dbReference type="PROSITE" id="PS51352">
    <property type="entry name" value="THIOREDOXIN_2"/>
    <property type="match status" value="1"/>
</dbReference>
<organism evidence="2 3">
    <name type="scientific">Roseiconus lacunae</name>
    <dbReference type="NCBI Taxonomy" id="2605694"/>
    <lineage>
        <taxon>Bacteria</taxon>
        <taxon>Pseudomonadati</taxon>
        <taxon>Planctomycetota</taxon>
        <taxon>Planctomycetia</taxon>
        <taxon>Pirellulales</taxon>
        <taxon>Pirellulaceae</taxon>
        <taxon>Roseiconus</taxon>
    </lineage>
</organism>
<dbReference type="InterPro" id="IPR000866">
    <property type="entry name" value="AhpC/TSA"/>
</dbReference>
<dbReference type="SUPFAM" id="SSF52833">
    <property type="entry name" value="Thioredoxin-like"/>
    <property type="match status" value="1"/>
</dbReference>
<dbReference type="InterPro" id="IPR013766">
    <property type="entry name" value="Thioredoxin_domain"/>
</dbReference>
<reference evidence="2 3" key="1">
    <citation type="submission" date="2023-06" db="EMBL/GenBank/DDBJ databases">
        <title>Roseiconus lacunae JC819 isolated from Gulf of Mannar region, Tamil Nadu.</title>
        <authorList>
            <person name="Pk S."/>
            <person name="Ch S."/>
            <person name="Ch V.R."/>
        </authorList>
    </citation>
    <scope>NUCLEOTIDE SEQUENCE [LARGE SCALE GENOMIC DNA]</scope>
    <source>
        <strain evidence="2 3">JC819</strain>
    </source>
</reference>